<gene>
    <name evidence="5" type="ORF">B4U79_02370</name>
</gene>
<sequence length="177" mass="19640">MKEDTVNYFAYGSNLLTSRIRIRNKSAVKVCIGRLNDYYLTFNGYSNTWKGGTANIVPRANSFVIGVVWRIAQTDVTQLDAQEVGYRPVAVNVCTDDGSVLECRTYVQLNGCEHEQHSCADPCFVAPSAAYKRVVLMGGEEHGLDAEYLDSIRRMPDNGVNECSLSHLFDSNVSNTV</sequence>
<dbReference type="InterPro" id="IPR017939">
    <property type="entry name" value="G-Glutamylcylcotransferase"/>
</dbReference>
<dbReference type="Pfam" id="PF13772">
    <property type="entry name" value="AIG2_2"/>
    <property type="match status" value="1"/>
</dbReference>
<dbReference type="SUPFAM" id="SSF110857">
    <property type="entry name" value="Gamma-glutamyl cyclotransferase-like"/>
    <property type="match status" value="1"/>
</dbReference>
<keyword evidence="5" id="KW-0808">Transferase</keyword>
<evidence type="ECO:0000256" key="3">
    <source>
        <dbReference type="PIRSR" id="PIRSR617939-1"/>
    </source>
</evidence>
<keyword evidence="2" id="KW-0456">Lyase</keyword>
<keyword evidence="6" id="KW-1185">Reference proteome</keyword>
<feature type="binding site" evidence="4">
    <location>
        <begin position="8"/>
        <end position="13"/>
    </location>
    <ligand>
        <name>substrate</name>
    </ligand>
</feature>
<evidence type="ECO:0000256" key="4">
    <source>
        <dbReference type="PIRSR" id="PIRSR617939-2"/>
    </source>
</evidence>
<name>A0A443RQY0_9ACAR</name>
<dbReference type="Proteomes" id="UP000285301">
    <property type="component" value="Unassembled WGS sequence"/>
</dbReference>
<dbReference type="EC" id="4.3.2.9" evidence="1"/>
<dbReference type="PANTHER" id="PTHR12935:SF0">
    <property type="entry name" value="GAMMA-GLUTAMYLCYCLOTRANSFERASE"/>
    <property type="match status" value="1"/>
</dbReference>
<dbReference type="GO" id="GO:0016740">
    <property type="term" value="F:transferase activity"/>
    <property type="evidence" value="ECO:0007669"/>
    <property type="project" value="UniProtKB-KW"/>
</dbReference>
<feature type="binding site" evidence="4">
    <location>
        <position position="131"/>
    </location>
    <ligand>
        <name>substrate</name>
    </ligand>
</feature>
<evidence type="ECO:0000313" key="5">
    <source>
        <dbReference type="EMBL" id="RWS17648.1"/>
    </source>
</evidence>
<dbReference type="GO" id="GO:0003839">
    <property type="term" value="F:gamma-glutamylcyclotransferase activity"/>
    <property type="evidence" value="ECO:0007669"/>
    <property type="project" value="UniProtKB-EC"/>
</dbReference>
<organism evidence="5 6">
    <name type="scientific">Dinothrombium tinctorium</name>
    <dbReference type="NCBI Taxonomy" id="1965070"/>
    <lineage>
        <taxon>Eukaryota</taxon>
        <taxon>Metazoa</taxon>
        <taxon>Ecdysozoa</taxon>
        <taxon>Arthropoda</taxon>
        <taxon>Chelicerata</taxon>
        <taxon>Arachnida</taxon>
        <taxon>Acari</taxon>
        <taxon>Acariformes</taxon>
        <taxon>Trombidiformes</taxon>
        <taxon>Prostigmata</taxon>
        <taxon>Anystina</taxon>
        <taxon>Parasitengona</taxon>
        <taxon>Trombidioidea</taxon>
        <taxon>Trombidiidae</taxon>
        <taxon>Dinothrombium</taxon>
    </lineage>
</organism>
<evidence type="ECO:0000256" key="2">
    <source>
        <dbReference type="ARBA" id="ARBA00023239"/>
    </source>
</evidence>
<feature type="active site" description="Proton acceptor" evidence="3">
    <location>
        <position position="83"/>
    </location>
</feature>
<accession>A0A443RQY0</accession>
<dbReference type="Gene3D" id="3.10.490.10">
    <property type="entry name" value="Gamma-glutamyl cyclotransferase-like"/>
    <property type="match status" value="1"/>
</dbReference>
<dbReference type="CDD" id="cd06661">
    <property type="entry name" value="GGCT_like"/>
    <property type="match status" value="1"/>
</dbReference>
<proteinExistence type="predicted"/>
<evidence type="ECO:0000256" key="1">
    <source>
        <dbReference type="ARBA" id="ARBA00012346"/>
    </source>
</evidence>
<dbReference type="STRING" id="1965070.A0A443RQY0"/>
<reference evidence="5 6" key="1">
    <citation type="journal article" date="2018" name="Gigascience">
        <title>Genomes of trombidid mites reveal novel predicted allergens and laterally-transferred genes associated with secondary metabolism.</title>
        <authorList>
            <person name="Dong X."/>
            <person name="Chaisiri K."/>
            <person name="Xia D."/>
            <person name="Armstrong S.D."/>
            <person name="Fang Y."/>
            <person name="Donnelly M.J."/>
            <person name="Kadowaki T."/>
            <person name="McGarry J.W."/>
            <person name="Darby A.C."/>
            <person name="Makepeace B.L."/>
        </authorList>
    </citation>
    <scope>NUCLEOTIDE SEQUENCE [LARGE SCALE GENOMIC DNA]</scope>
    <source>
        <strain evidence="5">UoL-WK</strain>
    </source>
</reference>
<comment type="caution">
    <text evidence="5">The sequence shown here is derived from an EMBL/GenBank/DDBJ whole genome shotgun (WGS) entry which is preliminary data.</text>
</comment>
<dbReference type="InterPro" id="IPR013024">
    <property type="entry name" value="GGCT-like"/>
</dbReference>
<dbReference type="OrthoDB" id="2924818at2759"/>
<dbReference type="PANTHER" id="PTHR12935">
    <property type="entry name" value="GAMMA-GLUTAMYLCYCLOTRANSFERASE"/>
    <property type="match status" value="1"/>
</dbReference>
<dbReference type="AlphaFoldDB" id="A0A443RQY0"/>
<protein>
    <recommendedName>
        <fullName evidence="1">gamma-glutamylcyclotransferase</fullName>
        <ecNumber evidence="1">4.3.2.9</ecNumber>
    </recommendedName>
</protein>
<dbReference type="EMBL" id="NCKU01000050">
    <property type="protein sequence ID" value="RWS17648.1"/>
    <property type="molecule type" value="Genomic_DNA"/>
</dbReference>
<dbReference type="InterPro" id="IPR036568">
    <property type="entry name" value="GGCT-like_sf"/>
</dbReference>
<evidence type="ECO:0000313" key="6">
    <source>
        <dbReference type="Proteomes" id="UP000285301"/>
    </source>
</evidence>